<evidence type="ECO:0000256" key="3">
    <source>
        <dbReference type="ARBA" id="ARBA00022801"/>
    </source>
</evidence>
<sequence length="568" mass="64141">MRHLILLATLFSPSYFRLHNGYGNRVQYDELSDQANTLYTPYGVIRGSETSVRGVPIRQYFGIPYARPPVKKLRFQKPRPLPWRKSRVILATRMGPSCPQTPYYFDDTRNNRHMRFSEDCLYLNVWTAQLAPLRPVVVFLHGGFFTHGGSESPNLDMSHLAARGVVAVSFNYRLNAMGFLYAGVPQASGNMGLYDQQLALQWIRKHIHYFGGDPARMTVMGHGAGATAAAYHLLNPTSRKIFKRMILLSGNPFSIMNLNMPNVASTRASTIAKRLGCSRDGNMKSESFEIFHCIASKDANEIAKAAELEFTRGELSLMPLFTSEDFLKKSPEQLVYESSKMDDVEILMGHANNEYADSLYYTGYFDAADKILPGDIKYLIGMFYGMFFRANALPIIRYYFRNDRTANASSLLRTGGRAISDGLLVCPGLEYADEMSRLGAKVYYYSFDHSSAFSKAQFGATSSEEVLYFLGSILGPLGTQLGASRKDRQFAEDMLDVVTTFVYYGRAYSAKMDTEWPTYTAKAPYAASLDNNMALKYGTREEECNFWAYFWNDHENATLRNYTHVVIG</sequence>
<keyword evidence="4" id="KW-0325">Glycoprotein</keyword>
<comment type="similarity">
    <text evidence="1">Belongs to the type-B carboxylesterase/lipase family.</text>
</comment>
<dbReference type="GeneID" id="100902595"/>
<dbReference type="GO" id="GO:0005615">
    <property type="term" value="C:extracellular space"/>
    <property type="evidence" value="ECO:0007669"/>
    <property type="project" value="TreeGrafter"/>
</dbReference>
<keyword evidence="5" id="KW-0732">Signal</keyword>
<evidence type="ECO:0000256" key="2">
    <source>
        <dbReference type="ARBA" id="ARBA00022487"/>
    </source>
</evidence>
<evidence type="ECO:0000313" key="8">
    <source>
        <dbReference type="RefSeq" id="XP_003743644.1"/>
    </source>
</evidence>
<dbReference type="AlphaFoldDB" id="A0AAJ6QTR8"/>
<evidence type="ECO:0000313" key="7">
    <source>
        <dbReference type="Proteomes" id="UP000694867"/>
    </source>
</evidence>
<protein>
    <submittedName>
        <fullName evidence="8">Cholinesterase-like</fullName>
    </submittedName>
</protein>
<reference evidence="8" key="1">
    <citation type="submission" date="2025-08" db="UniProtKB">
        <authorList>
            <consortium name="RefSeq"/>
        </authorList>
    </citation>
    <scope>IDENTIFICATION</scope>
</reference>
<organism evidence="7 8">
    <name type="scientific">Galendromus occidentalis</name>
    <name type="common">western predatory mite</name>
    <dbReference type="NCBI Taxonomy" id="34638"/>
    <lineage>
        <taxon>Eukaryota</taxon>
        <taxon>Metazoa</taxon>
        <taxon>Ecdysozoa</taxon>
        <taxon>Arthropoda</taxon>
        <taxon>Chelicerata</taxon>
        <taxon>Arachnida</taxon>
        <taxon>Acari</taxon>
        <taxon>Parasitiformes</taxon>
        <taxon>Mesostigmata</taxon>
        <taxon>Gamasina</taxon>
        <taxon>Phytoseioidea</taxon>
        <taxon>Phytoseiidae</taxon>
        <taxon>Typhlodrominae</taxon>
        <taxon>Galendromus</taxon>
    </lineage>
</organism>
<dbReference type="GO" id="GO:0005886">
    <property type="term" value="C:plasma membrane"/>
    <property type="evidence" value="ECO:0007669"/>
    <property type="project" value="TreeGrafter"/>
</dbReference>
<dbReference type="SUPFAM" id="SSF53474">
    <property type="entry name" value="alpha/beta-Hydrolases"/>
    <property type="match status" value="1"/>
</dbReference>
<evidence type="ECO:0000256" key="5">
    <source>
        <dbReference type="SAM" id="SignalP"/>
    </source>
</evidence>
<evidence type="ECO:0000256" key="1">
    <source>
        <dbReference type="ARBA" id="ARBA00005964"/>
    </source>
</evidence>
<dbReference type="PANTHER" id="PTHR43918:SF4">
    <property type="entry name" value="CARBOXYLIC ESTER HYDROLASE"/>
    <property type="match status" value="1"/>
</dbReference>
<keyword evidence="7" id="KW-1185">Reference proteome</keyword>
<dbReference type="Pfam" id="PF00135">
    <property type="entry name" value="COesterase"/>
    <property type="match status" value="1"/>
</dbReference>
<dbReference type="Proteomes" id="UP000694867">
    <property type="component" value="Unplaced"/>
</dbReference>
<feature type="signal peptide" evidence="5">
    <location>
        <begin position="1"/>
        <end position="16"/>
    </location>
</feature>
<keyword evidence="2" id="KW-0719">Serine esterase</keyword>
<dbReference type="GO" id="GO:0003990">
    <property type="term" value="F:acetylcholinesterase activity"/>
    <property type="evidence" value="ECO:0007669"/>
    <property type="project" value="TreeGrafter"/>
</dbReference>
<dbReference type="InterPro" id="IPR029058">
    <property type="entry name" value="AB_hydrolase_fold"/>
</dbReference>
<dbReference type="GO" id="GO:0019695">
    <property type="term" value="P:choline metabolic process"/>
    <property type="evidence" value="ECO:0007669"/>
    <property type="project" value="TreeGrafter"/>
</dbReference>
<feature type="chain" id="PRO_5042596799" evidence="5">
    <location>
        <begin position="17"/>
        <end position="568"/>
    </location>
</feature>
<keyword evidence="3" id="KW-0378">Hydrolase</keyword>
<dbReference type="RefSeq" id="XP_003743644.1">
    <property type="nucleotide sequence ID" value="XM_003743596.1"/>
</dbReference>
<dbReference type="Gene3D" id="3.40.50.1820">
    <property type="entry name" value="alpha/beta hydrolase"/>
    <property type="match status" value="1"/>
</dbReference>
<evidence type="ECO:0000259" key="6">
    <source>
        <dbReference type="Pfam" id="PF00135"/>
    </source>
</evidence>
<proteinExistence type="inferred from homology"/>
<dbReference type="InterPro" id="IPR050654">
    <property type="entry name" value="AChE-related_enzymes"/>
</dbReference>
<feature type="domain" description="Carboxylesterase type B" evidence="6">
    <location>
        <begin position="36"/>
        <end position="547"/>
    </location>
</feature>
<dbReference type="KEGG" id="goe:100902595"/>
<name>A0AAJ6QTR8_9ACAR</name>
<accession>A0AAJ6QTR8</accession>
<dbReference type="InterPro" id="IPR002018">
    <property type="entry name" value="CarbesteraseB"/>
</dbReference>
<evidence type="ECO:0000256" key="4">
    <source>
        <dbReference type="ARBA" id="ARBA00023180"/>
    </source>
</evidence>
<gene>
    <name evidence="8" type="primary">LOC100902595</name>
</gene>
<dbReference type="PANTHER" id="PTHR43918">
    <property type="entry name" value="ACETYLCHOLINESTERASE"/>
    <property type="match status" value="1"/>
</dbReference>
<dbReference type="GO" id="GO:0006581">
    <property type="term" value="P:acetylcholine catabolic process"/>
    <property type="evidence" value="ECO:0007669"/>
    <property type="project" value="TreeGrafter"/>
</dbReference>